<keyword evidence="3" id="KW-1185">Reference proteome</keyword>
<feature type="region of interest" description="Disordered" evidence="1">
    <location>
        <begin position="1"/>
        <end position="22"/>
    </location>
</feature>
<organism evidence="2 3">
    <name type="scientific">Amycolatopsis acidiphila</name>
    <dbReference type="NCBI Taxonomy" id="715473"/>
    <lineage>
        <taxon>Bacteria</taxon>
        <taxon>Bacillati</taxon>
        <taxon>Actinomycetota</taxon>
        <taxon>Actinomycetes</taxon>
        <taxon>Pseudonocardiales</taxon>
        <taxon>Pseudonocardiaceae</taxon>
        <taxon>Amycolatopsis</taxon>
    </lineage>
</organism>
<comment type="caution">
    <text evidence="2">The sequence shown here is derived from an EMBL/GenBank/DDBJ whole genome shotgun (WGS) entry which is preliminary data.</text>
</comment>
<dbReference type="Gene3D" id="1.10.357.10">
    <property type="entry name" value="Tetracycline Repressor, domain 2"/>
    <property type="match status" value="1"/>
</dbReference>
<protein>
    <submittedName>
        <fullName evidence="2">TetR/AcrR family transcriptional regulator</fullName>
    </submittedName>
</protein>
<dbReference type="AlphaFoldDB" id="A0A558ACC4"/>
<dbReference type="RefSeq" id="WP_144638866.1">
    <property type="nucleotide sequence ID" value="NZ_BNAX01000015.1"/>
</dbReference>
<reference evidence="2 3" key="1">
    <citation type="submission" date="2019-07" db="EMBL/GenBank/DDBJ databases">
        <title>New species of Amycolatopsis and Streptomyces.</title>
        <authorList>
            <person name="Duangmal K."/>
            <person name="Teo W.F.A."/>
            <person name="Lipun K."/>
        </authorList>
    </citation>
    <scope>NUCLEOTIDE SEQUENCE [LARGE SCALE GENOMIC DNA]</scope>
    <source>
        <strain evidence="2 3">JCM 30562</strain>
    </source>
</reference>
<dbReference type="OrthoDB" id="1438441at2"/>
<dbReference type="Proteomes" id="UP000318578">
    <property type="component" value="Unassembled WGS sequence"/>
</dbReference>
<proteinExistence type="predicted"/>
<evidence type="ECO:0000313" key="3">
    <source>
        <dbReference type="Proteomes" id="UP000318578"/>
    </source>
</evidence>
<dbReference type="EMBL" id="VJZA01000022">
    <property type="protein sequence ID" value="TVT21920.1"/>
    <property type="molecule type" value="Genomic_DNA"/>
</dbReference>
<name>A0A558ACC4_9PSEU</name>
<feature type="region of interest" description="Disordered" evidence="1">
    <location>
        <begin position="157"/>
        <end position="180"/>
    </location>
</feature>
<sequence length="218" mass="23282">MSPANRDSPGGSGRAARAGDPAPCSPLTAKGSFFHHFGDRAGFLLAIHHDFHERPFAEIRDAIDGMRPGREHLIRGTSAYLDGCLRHRGVRALLLEARGTAHRRSGHRFVASVPEGQFDDERRQAIVKDVTAAVLDAENGAYPYDPQRVRVLPAAVPERPSSTPPAVLSPAAGGVARRRSEVDGRGADQWVSLRAGSRVSCRITVASALVAVNSVPGC</sequence>
<evidence type="ECO:0000256" key="1">
    <source>
        <dbReference type="SAM" id="MobiDB-lite"/>
    </source>
</evidence>
<gene>
    <name evidence="2" type="ORF">FNH06_15305</name>
</gene>
<accession>A0A558ACC4</accession>
<evidence type="ECO:0000313" key="2">
    <source>
        <dbReference type="EMBL" id="TVT21920.1"/>
    </source>
</evidence>